<dbReference type="InterPro" id="IPR030878">
    <property type="entry name" value="Ribosomal_uL15"/>
</dbReference>
<evidence type="ECO:0000256" key="2">
    <source>
        <dbReference type="ARBA" id="ARBA00022980"/>
    </source>
</evidence>
<feature type="region of interest" description="Disordered" evidence="5">
    <location>
        <begin position="1"/>
        <end position="45"/>
    </location>
</feature>
<evidence type="ECO:0000256" key="3">
    <source>
        <dbReference type="ARBA" id="ARBA00023274"/>
    </source>
</evidence>
<protein>
    <recommendedName>
        <fullName evidence="4">Large ribosomal subunit protein uL15</fullName>
    </recommendedName>
</protein>
<keyword evidence="4" id="KW-0694">RNA-binding</keyword>
<dbReference type="GO" id="GO:0003735">
    <property type="term" value="F:structural constituent of ribosome"/>
    <property type="evidence" value="ECO:0007669"/>
    <property type="project" value="InterPro"/>
</dbReference>
<evidence type="ECO:0000256" key="5">
    <source>
        <dbReference type="SAM" id="MobiDB-lite"/>
    </source>
</evidence>
<dbReference type="InterPro" id="IPR036227">
    <property type="entry name" value="Ribosomal_uL15/eL18_sf"/>
</dbReference>
<name>A0A0G0LSK4_9BACT</name>
<dbReference type="Proteomes" id="UP000033862">
    <property type="component" value="Unassembled WGS sequence"/>
</dbReference>
<comment type="subunit">
    <text evidence="4">Part of the 50S ribosomal subunit.</text>
</comment>
<comment type="function">
    <text evidence="4">Binds to the 23S rRNA.</text>
</comment>
<comment type="caution">
    <text evidence="6">The sequence shown here is derived from an EMBL/GenBank/DDBJ whole genome shotgun (WGS) entry which is preliminary data.</text>
</comment>
<keyword evidence="3 4" id="KW-0687">Ribonucleoprotein</keyword>
<keyword evidence="2 4" id="KW-0689">Ribosomal protein</keyword>
<accession>A0A0G0LSK4</accession>
<evidence type="ECO:0000256" key="4">
    <source>
        <dbReference type="HAMAP-Rule" id="MF_01341"/>
    </source>
</evidence>
<dbReference type="HAMAP" id="MF_01341">
    <property type="entry name" value="Ribosomal_uL15"/>
    <property type="match status" value="1"/>
</dbReference>
<dbReference type="GO" id="GO:0019843">
    <property type="term" value="F:rRNA binding"/>
    <property type="evidence" value="ECO:0007669"/>
    <property type="project" value="UniProtKB-UniRule"/>
</dbReference>
<dbReference type="STRING" id="1618332.UT15_C0002G0033"/>
<evidence type="ECO:0000313" key="6">
    <source>
        <dbReference type="EMBL" id="KKQ90960.1"/>
    </source>
</evidence>
<keyword evidence="4" id="KW-0699">rRNA-binding</keyword>
<dbReference type="PANTHER" id="PTHR12934:SF11">
    <property type="entry name" value="LARGE RIBOSOMAL SUBUNIT PROTEIN UL15M"/>
    <property type="match status" value="1"/>
</dbReference>
<dbReference type="GO" id="GO:0022625">
    <property type="term" value="C:cytosolic large ribosomal subunit"/>
    <property type="evidence" value="ECO:0007669"/>
    <property type="project" value="TreeGrafter"/>
</dbReference>
<gene>
    <name evidence="4" type="primary">rplO</name>
    <name evidence="6" type="ORF">UT15_C0002G0033</name>
</gene>
<sequence length="148" mass="16707">MKLNEKIKTTITQNKRVGRGLGSGRGKTSGRGTKGQKSRSGYNIPRRFEGGQMALIQRSPKKKGFASRQQKPEIIKISVIESKFKPGSKIDIKALFEKGLIKNKTLAVKIVTDIKPTKNYIFREISLVKKIRDAKIEKIKLVKKKSLR</sequence>
<dbReference type="GO" id="GO:0006412">
    <property type="term" value="P:translation"/>
    <property type="evidence" value="ECO:0007669"/>
    <property type="project" value="UniProtKB-UniRule"/>
</dbReference>
<dbReference type="PANTHER" id="PTHR12934">
    <property type="entry name" value="50S RIBOSOMAL PROTEIN L15"/>
    <property type="match status" value="1"/>
</dbReference>
<evidence type="ECO:0000313" key="7">
    <source>
        <dbReference type="Proteomes" id="UP000033862"/>
    </source>
</evidence>
<proteinExistence type="inferred from homology"/>
<comment type="similarity">
    <text evidence="1 4">Belongs to the universal ribosomal protein uL15 family.</text>
</comment>
<dbReference type="EMBL" id="LBVS01000002">
    <property type="protein sequence ID" value="KKQ90960.1"/>
    <property type="molecule type" value="Genomic_DNA"/>
</dbReference>
<evidence type="ECO:0000256" key="1">
    <source>
        <dbReference type="ARBA" id="ARBA00007320"/>
    </source>
</evidence>
<dbReference type="PATRIC" id="fig|1618332.3.peg.82"/>
<dbReference type="NCBIfam" id="TIGR01071">
    <property type="entry name" value="rplO_bact"/>
    <property type="match status" value="1"/>
</dbReference>
<dbReference type="AlphaFoldDB" id="A0A0G0LSK4"/>
<feature type="compositionally biased region" description="Gly residues" evidence="5">
    <location>
        <begin position="19"/>
        <end position="33"/>
    </location>
</feature>
<dbReference type="SUPFAM" id="SSF52080">
    <property type="entry name" value="Ribosomal proteins L15p and L18e"/>
    <property type="match status" value="1"/>
</dbReference>
<reference evidence="6 7" key="1">
    <citation type="journal article" date="2015" name="Nature">
        <title>rRNA introns, odd ribosomes, and small enigmatic genomes across a large radiation of phyla.</title>
        <authorList>
            <person name="Brown C.T."/>
            <person name="Hug L.A."/>
            <person name="Thomas B.C."/>
            <person name="Sharon I."/>
            <person name="Castelle C.J."/>
            <person name="Singh A."/>
            <person name="Wilkins M.J."/>
            <person name="Williams K.H."/>
            <person name="Banfield J.F."/>
        </authorList>
    </citation>
    <scope>NUCLEOTIDE SEQUENCE [LARGE SCALE GENOMIC DNA]</scope>
</reference>
<organism evidence="6 7">
    <name type="scientific">Berkelbacteria bacterium GW2011_GWA1_39_10</name>
    <dbReference type="NCBI Taxonomy" id="1618332"/>
    <lineage>
        <taxon>Bacteria</taxon>
        <taxon>Candidatus Berkelbacteria</taxon>
    </lineage>
</organism>
<dbReference type="InterPro" id="IPR005749">
    <property type="entry name" value="Ribosomal_uL15_bac-type"/>
</dbReference>